<name>A0AAN9HWU0_CROPI</name>
<dbReference type="GO" id="GO:0005652">
    <property type="term" value="C:nuclear lamina"/>
    <property type="evidence" value="ECO:0007669"/>
    <property type="project" value="UniProtKB-SubCell"/>
</dbReference>
<evidence type="ECO:0000256" key="4">
    <source>
        <dbReference type="ARBA" id="ARBA00024208"/>
    </source>
</evidence>
<dbReference type="PANTHER" id="PTHR31908:SF11">
    <property type="entry name" value="PROTEIN CROWDED NUCLEI 1"/>
    <property type="match status" value="1"/>
</dbReference>
<feature type="region of interest" description="Disordered" evidence="5">
    <location>
        <begin position="165"/>
        <end position="184"/>
    </location>
</feature>
<dbReference type="GO" id="GO:0006997">
    <property type="term" value="P:nucleus organization"/>
    <property type="evidence" value="ECO:0007669"/>
    <property type="project" value="InterPro"/>
</dbReference>
<dbReference type="AlphaFoldDB" id="A0AAN9HWU0"/>
<evidence type="ECO:0000256" key="3">
    <source>
        <dbReference type="ARBA" id="ARBA00024186"/>
    </source>
</evidence>
<dbReference type="PANTHER" id="PTHR31908">
    <property type="entry name" value="PROTEIN CROWDED NUCLEI 4"/>
    <property type="match status" value="1"/>
</dbReference>
<protein>
    <submittedName>
        <fullName evidence="6">Uncharacterized protein</fullName>
    </submittedName>
</protein>
<proteinExistence type="inferred from homology"/>
<evidence type="ECO:0000256" key="5">
    <source>
        <dbReference type="SAM" id="MobiDB-lite"/>
    </source>
</evidence>
<comment type="subcellular location">
    <subcellularLocation>
        <location evidence="3">Nucleus lamina</location>
    </subcellularLocation>
</comment>
<keyword evidence="1" id="KW-0175">Coiled coil</keyword>
<gene>
    <name evidence="6" type="ORF">RIF29_30145</name>
</gene>
<comment type="caution">
    <text evidence="6">The sequence shown here is derived from an EMBL/GenBank/DDBJ whole genome shotgun (WGS) entry which is preliminary data.</text>
</comment>
<sequence length="184" mass="21011">MSSTSTSVGGFLQPRIVAMVDKTKTISATLLNFAAARLLRLRHLAPTASVRQKDKDLEDAQRNIDATNVILRSKEDDVNVRLASITLKEKECDTIKMNIDLKEKELSSWEENLNSREKIEIQKLLDVKKQELEVELDEKRKAVEEGLQNRLVEMENKEAQINHMEEKVAKSEQALEKKADNILK</sequence>
<keyword evidence="7" id="KW-1185">Reference proteome</keyword>
<accession>A0AAN9HWU0</accession>
<keyword evidence="2" id="KW-0539">Nucleus</keyword>
<evidence type="ECO:0000313" key="7">
    <source>
        <dbReference type="Proteomes" id="UP001372338"/>
    </source>
</evidence>
<dbReference type="Proteomes" id="UP001372338">
    <property type="component" value="Unassembled WGS sequence"/>
</dbReference>
<organism evidence="6 7">
    <name type="scientific">Crotalaria pallida</name>
    <name type="common">Smooth rattlebox</name>
    <name type="synonym">Crotalaria striata</name>
    <dbReference type="NCBI Taxonomy" id="3830"/>
    <lineage>
        <taxon>Eukaryota</taxon>
        <taxon>Viridiplantae</taxon>
        <taxon>Streptophyta</taxon>
        <taxon>Embryophyta</taxon>
        <taxon>Tracheophyta</taxon>
        <taxon>Spermatophyta</taxon>
        <taxon>Magnoliopsida</taxon>
        <taxon>eudicotyledons</taxon>
        <taxon>Gunneridae</taxon>
        <taxon>Pentapetalae</taxon>
        <taxon>rosids</taxon>
        <taxon>fabids</taxon>
        <taxon>Fabales</taxon>
        <taxon>Fabaceae</taxon>
        <taxon>Papilionoideae</taxon>
        <taxon>50 kb inversion clade</taxon>
        <taxon>genistoids sensu lato</taxon>
        <taxon>core genistoids</taxon>
        <taxon>Crotalarieae</taxon>
        <taxon>Crotalaria</taxon>
    </lineage>
</organism>
<reference evidence="6 7" key="1">
    <citation type="submission" date="2024-01" db="EMBL/GenBank/DDBJ databases">
        <title>The genomes of 5 underutilized Papilionoideae crops provide insights into root nodulation and disease resistanc.</title>
        <authorList>
            <person name="Yuan L."/>
        </authorList>
    </citation>
    <scope>NUCLEOTIDE SEQUENCE [LARGE SCALE GENOMIC DNA]</scope>
    <source>
        <strain evidence="6">ZHUSHIDOU_FW_LH</strain>
        <tissue evidence="6">Leaf</tissue>
    </source>
</reference>
<dbReference type="EMBL" id="JAYWIO010000006">
    <property type="protein sequence ID" value="KAK7256689.1"/>
    <property type="molecule type" value="Genomic_DNA"/>
</dbReference>
<evidence type="ECO:0000313" key="6">
    <source>
        <dbReference type="EMBL" id="KAK7256689.1"/>
    </source>
</evidence>
<evidence type="ECO:0000256" key="2">
    <source>
        <dbReference type="ARBA" id="ARBA00023242"/>
    </source>
</evidence>
<comment type="similarity">
    <text evidence="4">Belongs to the CRWN family.</text>
</comment>
<dbReference type="InterPro" id="IPR040418">
    <property type="entry name" value="CRWN"/>
</dbReference>
<evidence type="ECO:0000256" key="1">
    <source>
        <dbReference type="ARBA" id="ARBA00023054"/>
    </source>
</evidence>